<proteinExistence type="predicted"/>
<dbReference type="GeneID" id="25315643"/>
<dbReference type="EMBL" id="LASV01000132">
    <property type="protein sequence ID" value="KKA22674.1"/>
    <property type="molecule type" value="Genomic_DNA"/>
</dbReference>
<organism evidence="1 2">
    <name type="scientific">Rasamsonia emersonii (strain ATCC 16479 / CBS 393.64 / IMI 116815)</name>
    <dbReference type="NCBI Taxonomy" id="1408163"/>
    <lineage>
        <taxon>Eukaryota</taxon>
        <taxon>Fungi</taxon>
        <taxon>Dikarya</taxon>
        <taxon>Ascomycota</taxon>
        <taxon>Pezizomycotina</taxon>
        <taxon>Eurotiomycetes</taxon>
        <taxon>Eurotiomycetidae</taxon>
        <taxon>Eurotiales</taxon>
        <taxon>Trichocomaceae</taxon>
        <taxon>Rasamsonia</taxon>
    </lineage>
</organism>
<accession>A0A0F4YWT2</accession>
<dbReference type="Proteomes" id="UP000053958">
    <property type="component" value="Unassembled WGS sequence"/>
</dbReference>
<dbReference type="RefSeq" id="XP_013329286.1">
    <property type="nucleotide sequence ID" value="XM_013473832.1"/>
</dbReference>
<gene>
    <name evidence="1" type="ORF">T310_3293</name>
</gene>
<comment type="caution">
    <text evidence="1">The sequence shown here is derived from an EMBL/GenBank/DDBJ whole genome shotgun (WGS) entry which is preliminary data.</text>
</comment>
<keyword evidence="2" id="KW-1185">Reference proteome</keyword>
<dbReference type="AlphaFoldDB" id="A0A0F4YWT2"/>
<evidence type="ECO:0000313" key="1">
    <source>
        <dbReference type="EMBL" id="KKA22674.1"/>
    </source>
</evidence>
<evidence type="ECO:0000313" key="2">
    <source>
        <dbReference type="Proteomes" id="UP000053958"/>
    </source>
</evidence>
<protein>
    <submittedName>
        <fullName evidence="1">Uncharacterized protein</fullName>
    </submittedName>
</protein>
<sequence>MLAACCRFCFRYFWVRPREKYPRKYRKRYCMVTSNSERSGGPPGMTICQAAPKAASAAGKRLQVQRTVAGEQQRCYRWHNEARGRQNRAGGWEEVEFALLMYACIYREKPPDSQINTTEYTTTVLPV</sequence>
<reference evidence="1 2" key="1">
    <citation type="submission" date="2015-04" db="EMBL/GenBank/DDBJ databases">
        <authorList>
            <person name="Heijne W.H."/>
            <person name="Fedorova N.D."/>
            <person name="Nierman W.C."/>
            <person name="Vollebregt A.W."/>
            <person name="Zhao Z."/>
            <person name="Wu L."/>
            <person name="Kumar M."/>
            <person name="Stam H."/>
            <person name="van den Berg M.A."/>
            <person name="Pel H.J."/>
        </authorList>
    </citation>
    <scope>NUCLEOTIDE SEQUENCE [LARGE SCALE GENOMIC DNA]</scope>
    <source>
        <strain evidence="1 2">CBS 393.64</strain>
    </source>
</reference>
<name>A0A0F4YWT2_RASE3</name>